<feature type="compositionally biased region" description="Low complexity" evidence="1">
    <location>
        <begin position="220"/>
        <end position="247"/>
    </location>
</feature>
<keyword evidence="3" id="KW-1185">Reference proteome</keyword>
<dbReference type="OrthoDB" id="5563334at2759"/>
<evidence type="ECO:0000313" key="3">
    <source>
        <dbReference type="Proteomes" id="UP001143981"/>
    </source>
</evidence>
<reference evidence="2" key="1">
    <citation type="submission" date="2022-07" db="EMBL/GenBank/DDBJ databases">
        <title>Phylogenomic reconstructions and comparative analyses of Kickxellomycotina fungi.</title>
        <authorList>
            <person name="Reynolds N.K."/>
            <person name="Stajich J.E."/>
            <person name="Barry K."/>
            <person name="Grigoriev I.V."/>
            <person name="Crous P."/>
            <person name="Smith M.E."/>
        </authorList>
    </citation>
    <scope>NUCLEOTIDE SEQUENCE</scope>
    <source>
        <strain evidence="2">BCRC 34381</strain>
    </source>
</reference>
<feature type="region of interest" description="Disordered" evidence="1">
    <location>
        <begin position="220"/>
        <end position="290"/>
    </location>
</feature>
<gene>
    <name evidence="2" type="ORF">LPJ61_002613</name>
</gene>
<feature type="compositionally biased region" description="Low complexity" evidence="1">
    <location>
        <begin position="264"/>
        <end position="284"/>
    </location>
</feature>
<dbReference type="AlphaFoldDB" id="A0A9W7YEM3"/>
<accession>A0A9W7YEM3</accession>
<proteinExistence type="predicted"/>
<dbReference type="EMBL" id="JANBOI010000347">
    <property type="protein sequence ID" value="KAJ1731273.1"/>
    <property type="molecule type" value="Genomic_DNA"/>
</dbReference>
<comment type="caution">
    <text evidence="2">The sequence shown here is derived from an EMBL/GenBank/DDBJ whole genome shotgun (WGS) entry which is preliminary data.</text>
</comment>
<organism evidence="2 3">
    <name type="scientific">Coemansia biformis</name>
    <dbReference type="NCBI Taxonomy" id="1286918"/>
    <lineage>
        <taxon>Eukaryota</taxon>
        <taxon>Fungi</taxon>
        <taxon>Fungi incertae sedis</taxon>
        <taxon>Zoopagomycota</taxon>
        <taxon>Kickxellomycotina</taxon>
        <taxon>Kickxellomycetes</taxon>
        <taxon>Kickxellales</taxon>
        <taxon>Kickxellaceae</taxon>
        <taxon>Coemansia</taxon>
    </lineage>
</organism>
<evidence type="ECO:0000256" key="1">
    <source>
        <dbReference type="SAM" id="MobiDB-lite"/>
    </source>
</evidence>
<sequence length="435" mass="43068">MAAAAPSALRAPRPGIAASIDGYFATAPPAAPLPRDVGLAHRVLRSCRALAAGLDRIHAGAAGHAVLDPCRPALDDVGQSVARVLQVLQAPGAGQGPCPSAGTGPGICPAHGLAGPECLVCASRRAARALRACVAALADSAQSDDADGGAVQGVSAALAAATVEADQARRELAAAGSIASAEAAPRAGPWDTDSGRRAVQEALAAASALAESLRVFARASQQSRPAARPPLAHSPSVPSPLSASSSPARHRRWVSEEIEGDALVPASGPRAPAAVAPGAGATAAGSGGALHTRNCSDSHIQPGGAQAAASLRKSALSLRRPPGPPDAADHAERAKQVRFQAAPAPDVPGADEASVAELLQLLARLEAAAAALAAAHRGGAGAGTCAPAAKDLVAAFVQISRLSSASGLVRHYGRAALTHFKATTQAVKLLVPLIT</sequence>
<protein>
    <submittedName>
        <fullName evidence="2">Uncharacterized protein</fullName>
    </submittedName>
</protein>
<name>A0A9W7YEM3_9FUNG</name>
<evidence type="ECO:0000313" key="2">
    <source>
        <dbReference type="EMBL" id="KAJ1731273.1"/>
    </source>
</evidence>
<dbReference type="Proteomes" id="UP001143981">
    <property type="component" value="Unassembled WGS sequence"/>
</dbReference>